<reference evidence="1 2" key="1">
    <citation type="journal article" date="2015" name="Nature">
        <title>rRNA introns, odd ribosomes, and small enigmatic genomes across a large radiation of phyla.</title>
        <authorList>
            <person name="Brown C.T."/>
            <person name="Hug L.A."/>
            <person name="Thomas B.C."/>
            <person name="Sharon I."/>
            <person name="Castelle C.J."/>
            <person name="Singh A."/>
            <person name="Wilkins M.J."/>
            <person name="Williams K.H."/>
            <person name="Banfield J.F."/>
        </authorList>
    </citation>
    <scope>NUCLEOTIDE SEQUENCE [LARGE SCALE GENOMIC DNA]</scope>
</reference>
<evidence type="ECO:0008006" key="3">
    <source>
        <dbReference type="Google" id="ProtNLM"/>
    </source>
</evidence>
<proteinExistence type="predicted"/>
<sequence>MIKFKSQVKILTANELVVKVRELAAQIARARVEKKPTLKLRKQLAIVKTYENAKR</sequence>
<accession>A0A0G1PCI2</accession>
<evidence type="ECO:0000313" key="2">
    <source>
        <dbReference type="Proteomes" id="UP000034264"/>
    </source>
</evidence>
<evidence type="ECO:0000313" key="1">
    <source>
        <dbReference type="EMBL" id="KKU03088.1"/>
    </source>
</evidence>
<dbReference type="AlphaFoldDB" id="A0A0G1PCI2"/>
<name>A0A0G1PCI2_9BACT</name>
<comment type="caution">
    <text evidence="1">The sequence shown here is derived from an EMBL/GenBank/DDBJ whole genome shotgun (WGS) entry which is preliminary data.</text>
</comment>
<protein>
    <recommendedName>
        <fullName evidence="3">50S ribosomal protein L29</fullName>
    </recommendedName>
</protein>
<organism evidence="1 2">
    <name type="scientific">Candidatus Amesbacteria bacterium GW2011_GWC2_45_19</name>
    <dbReference type="NCBI Taxonomy" id="1618366"/>
    <lineage>
        <taxon>Bacteria</taxon>
        <taxon>Candidatus Amesiibacteriota</taxon>
    </lineage>
</organism>
<dbReference type="EMBL" id="LCKS01000004">
    <property type="protein sequence ID" value="KKU03088.1"/>
    <property type="molecule type" value="Genomic_DNA"/>
</dbReference>
<dbReference type="Proteomes" id="UP000034264">
    <property type="component" value="Unassembled WGS sequence"/>
</dbReference>
<gene>
    <name evidence="1" type="ORF">UX05_C0004G0097</name>
</gene>